<feature type="domain" description="Fibronectin type-II" evidence="8">
    <location>
        <begin position="28"/>
        <end position="74"/>
    </location>
</feature>
<dbReference type="SUPFAM" id="SSF57440">
    <property type="entry name" value="Kringle-like"/>
    <property type="match status" value="2"/>
</dbReference>
<comment type="subcellular location">
    <subcellularLocation>
        <location evidence="1">Secreted</location>
    </subcellularLocation>
</comment>
<evidence type="ECO:0000256" key="2">
    <source>
        <dbReference type="ARBA" id="ARBA00010011"/>
    </source>
</evidence>
<comment type="similarity">
    <text evidence="2">Belongs to the seminal plasma protein family.</text>
</comment>
<dbReference type="PANTHER" id="PTHR22918:SF1">
    <property type="entry name" value="FIBRONECTIN TYPE-II DOMAIN-CONTAINING PROTEIN"/>
    <property type="match status" value="1"/>
</dbReference>
<reference evidence="9" key="2">
    <citation type="submission" date="2025-09" db="UniProtKB">
        <authorList>
            <consortium name="Ensembl"/>
        </authorList>
    </citation>
    <scope>IDENTIFICATION</scope>
</reference>
<dbReference type="GO" id="GO:0009986">
    <property type="term" value="C:cell surface"/>
    <property type="evidence" value="ECO:0007669"/>
    <property type="project" value="TreeGrafter"/>
</dbReference>
<evidence type="ECO:0000256" key="3">
    <source>
        <dbReference type="ARBA" id="ARBA00022525"/>
    </source>
</evidence>
<reference evidence="9" key="1">
    <citation type="submission" date="2025-08" db="UniProtKB">
        <authorList>
            <consortium name="Ensembl"/>
        </authorList>
    </citation>
    <scope>IDENTIFICATION</scope>
</reference>
<evidence type="ECO:0000313" key="10">
    <source>
        <dbReference type="Proteomes" id="UP000472273"/>
    </source>
</evidence>
<dbReference type="OMA" id="KTFIGYW"/>
<keyword evidence="7" id="KW-0732">Signal</keyword>
<feature type="chain" id="PRO_5025330752" description="Fibronectin type-II domain-containing protein" evidence="7">
    <location>
        <begin position="21"/>
        <end position="149"/>
    </location>
</feature>
<evidence type="ECO:0000256" key="6">
    <source>
        <dbReference type="PROSITE-ProRule" id="PRU00479"/>
    </source>
</evidence>
<dbReference type="CDD" id="cd00062">
    <property type="entry name" value="FN2"/>
    <property type="match status" value="2"/>
</dbReference>
<name>A0A670ZK46_PSETE</name>
<dbReference type="PRINTS" id="PR00013">
    <property type="entry name" value="FNTYPEII"/>
</dbReference>
<organism evidence="9 10">
    <name type="scientific">Pseudonaja textilis</name>
    <name type="common">Eastern brown snake</name>
    <dbReference type="NCBI Taxonomy" id="8673"/>
    <lineage>
        <taxon>Eukaryota</taxon>
        <taxon>Metazoa</taxon>
        <taxon>Chordata</taxon>
        <taxon>Craniata</taxon>
        <taxon>Vertebrata</taxon>
        <taxon>Euteleostomi</taxon>
        <taxon>Lepidosauria</taxon>
        <taxon>Squamata</taxon>
        <taxon>Bifurcata</taxon>
        <taxon>Unidentata</taxon>
        <taxon>Episquamata</taxon>
        <taxon>Toxicofera</taxon>
        <taxon>Serpentes</taxon>
        <taxon>Colubroidea</taxon>
        <taxon>Elapidae</taxon>
        <taxon>Hydrophiinae</taxon>
        <taxon>Pseudonaja</taxon>
    </lineage>
</organism>
<protein>
    <recommendedName>
        <fullName evidence="8">Fibronectin type-II domain-containing protein</fullName>
    </recommendedName>
</protein>
<dbReference type="FunFam" id="2.10.10.10:FF:000003">
    <property type="entry name" value="binder of sperm protein homolog 1"/>
    <property type="match status" value="1"/>
</dbReference>
<accession>A0A670ZK46</accession>
<dbReference type="GO" id="GO:0008201">
    <property type="term" value="F:heparin binding"/>
    <property type="evidence" value="ECO:0007669"/>
    <property type="project" value="TreeGrafter"/>
</dbReference>
<comment type="caution">
    <text evidence="6">Lacks conserved residue(s) required for the propagation of feature annotation.</text>
</comment>
<dbReference type="AlphaFoldDB" id="A0A670ZK46"/>
<dbReference type="InterPro" id="IPR036943">
    <property type="entry name" value="FN_type2_sf"/>
</dbReference>
<dbReference type="PANTHER" id="PTHR22918">
    <property type="entry name" value="SEMINAL PLASMA PROTEIN"/>
    <property type="match status" value="1"/>
</dbReference>
<keyword evidence="4" id="KW-0677">Repeat</keyword>
<dbReference type="Gene3D" id="2.10.10.10">
    <property type="entry name" value="Fibronectin, type II, collagen-binding"/>
    <property type="match status" value="2"/>
</dbReference>
<evidence type="ECO:0000256" key="7">
    <source>
        <dbReference type="SAM" id="SignalP"/>
    </source>
</evidence>
<dbReference type="GO" id="GO:0048240">
    <property type="term" value="P:sperm capacitation"/>
    <property type="evidence" value="ECO:0007669"/>
    <property type="project" value="TreeGrafter"/>
</dbReference>
<dbReference type="PROSITE" id="PS00023">
    <property type="entry name" value="FN2_1"/>
    <property type="match status" value="1"/>
</dbReference>
<keyword evidence="5 6" id="KW-1015">Disulfide bond</keyword>
<feature type="disulfide bond" evidence="6">
    <location>
        <begin position="83"/>
        <end position="109"/>
    </location>
</feature>
<evidence type="ECO:0000313" key="9">
    <source>
        <dbReference type="Ensembl" id="ENSPTXP00000023236.1"/>
    </source>
</evidence>
<dbReference type="SMART" id="SM00059">
    <property type="entry name" value="FN2"/>
    <property type="match status" value="2"/>
</dbReference>
<evidence type="ECO:0000259" key="8">
    <source>
        <dbReference type="PROSITE" id="PS51092"/>
    </source>
</evidence>
<dbReference type="PROSITE" id="PS51092">
    <property type="entry name" value="FN2_2"/>
    <property type="match status" value="2"/>
</dbReference>
<dbReference type="InterPro" id="IPR051666">
    <property type="entry name" value="SP_Capacitation_Regulator"/>
</dbReference>
<dbReference type="FunFam" id="2.10.10.10:FF:000011">
    <property type="entry name" value="Uncharacterized protein"/>
    <property type="match status" value="1"/>
</dbReference>
<evidence type="ECO:0000256" key="1">
    <source>
        <dbReference type="ARBA" id="ARBA00004613"/>
    </source>
</evidence>
<feature type="signal peptide" evidence="7">
    <location>
        <begin position="1"/>
        <end position="20"/>
    </location>
</feature>
<keyword evidence="10" id="KW-1185">Reference proteome</keyword>
<dbReference type="GO" id="GO:0005576">
    <property type="term" value="C:extracellular region"/>
    <property type="evidence" value="ECO:0007669"/>
    <property type="project" value="UniProtKB-SubCell"/>
</dbReference>
<feature type="domain" description="Fibronectin type-II" evidence="8">
    <location>
        <begin position="78"/>
        <end position="126"/>
    </location>
</feature>
<feature type="disulfide bond" evidence="6">
    <location>
        <begin position="97"/>
        <end position="124"/>
    </location>
</feature>
<dbReference type="Pfam" id="PF00040">
    <property type="entry name" value="fn2"/>
    <property type="match status" value="2"/>
</dbReference>
<keyword evidence="3" id="KW-0964">Secreted</keyword>
<dbReference type="Proteomes" id="UP000472273">
    <property type="component" value="Unplaced"/>
</dbReference>
<proteinExistence type="inferred from homology"/>
<sequence length="149" mass="17163">GNLVMMLFVISFCFINFTTKTTFHGGNSGGKSCVFPFVYKNQTFYTCTKEEKGRFWCATTRNYDKDLEWSYCADTNANPKGPCVFPFIFNHTSYSSCTTDGISNKKPWCSLTKNYDIDFQWTYCEPSGRMVACKGFIVYFFVLSEVMFT</sequence>
<evidence type="ECO:0000256" key="5">
    <source>
        <dbReference type="ARBA" id="ARBA00023157"/>
    </source>
</evidence>
<dbReference type="GeneTree" id="ENSGT01000000214845"/>
<dbReference type="Ensembl" id="ENSPTXT00000023959.1">
    <property type="protein sequence ID" value="ENSPTXP00000023236.1"/>
    <property type="gene ID" value="ENSPTXG00000016129.1"/>
</dbReference>
<evidence type="ECO:0000256" key="4">
    <source>
        <dbReference type="ARBA" id="ARBA00022737"/>
    </source>
</evidence>
<dbReference type="InterPro" id="IPR013806">
    <property type="entry name" value="Kringle-like"/>
</dbReference>
<dbReference type="InterPro" id="IPR000562">
    <property type="entry name" value="FN_type2_dom"/>
</dbReference>